<name>A0AAV0AM65_PHAPC</name>
<dbReference type="EMBL" id="CALTRL010000839">
    <property type="protein sequence ID" value="CAH7669894.1"/>
    <property type="molecule type" value="Genomic_DNA"/>
</dbReference>
<evidence type="ECO:0000313" key="2">
    <source>
        <dbReference type="Proteomes" id="UP001153365"/>
    </source>
</evidence>
<dbReference type="Proteomes" id="UP001153365">
    <property type="component" value="Unassembled WGS sequence"/>
</dbReference>
<keyword evidence="2" id="KW-1185">Reference proteome</keyword>
<dbReference type="AlphaFoldDB" id="A0AAV0AM65"/>
<proteinExistence type="predicted"/>
<organism evidence="1 2">
    <name type="scientific">Phakopsora pachyrhizi</name>
    <name type="common">Asian soybean rust disease fungus</name>
    <dbReference type="NCBI Taxonomy" id="170000"/>
    <lineage>
        <taxon>Eukaryota</taxon>
        <taxon>Fungi</taxon>
        <taxon>Dikarya</taxon>
        <taxon>Basidiomycota</taxon>
        <taxon>Pucciniomycotina</taxon>
        <taxon>Pucciniomycetes</taxon>
        <taxon>Pucciniales</taxon>
        <taxon>Phakopsoraceae</taxon>
        <taxon>Phakopsora</taxon>
    </lineage>
</organism>
<gene>
    <name evidence="1" type="ORF">PPACK8108_LOCUS4548</name>
</gene>
<sequence>MRYNFVPDFLLPLLWKPENLEHSPGTSEFQIICSTKYALGGLNGQDFLAWFPARVEHDGAVGNLKSMSLSGDFDKNWLSLGTPGLENEKNCNKRLKISGEGDHFRSREEMGKSIDHGGELLRGHFDQNSPSNRHWRQNLNAERFDPQTFSPLYSFQVGRDINQMSLIPVKFRSKLRNNVHILEDRLTLQNSATSSSASTTLKDFQYKDQNTLFGGAQNIIDIPETARSQGLNENKDTPIFLSKASRTPSSGTNKHYVADLVLSQQHATYDDKNKMPTFNTFQINTNERLIHKSEKTVDGVFYGRAYAGRTSEGSNLHLATARNGKNIVIQNNRANNFASAKVRAPKRKRNKKTAVKAIGTVPKSGYEHDLLKLLDLGTPLIQLDLIKEFEMRAKYLNRKQTALSIIQILCLVEDQIKEHGGTEFFVTDAEVLKFLGSPTQRNFVINYSNSEFSRDLSSPKYATELKKQLQDTDLSSLVIYLSSASGINSLPFFPLNQWKKIDKSLENEDRMKKSIVGKLFLIYSIIINKIFCDGPADKGFIDRQAKAVEFYHCLFHNTVIDGNGNSLIQEDEEKNDLIKSENYKKEINFLVKGFNDKYTRGISKQSRYQFWMVWNLIELWLIQSRNELYKTLRNNTQKLVDNFKPFINNIVYTLLELNSN</sequence>
<comment type="caution">
    <text evidence="1">The sequence shown here is derived from an EMBL/GenBank/DDBJ whole genome shotgun (WGS) entry which is preliminary data.</text>
</comment>
<evidence type="ECO:0000313" key="1">
    <source>
        <dbReference type="EMBL" id="CAH7669894.1"/>
    </source>
</evidence>
<protein>
    <submittedName>
        <fullName evidence="1">Uncharacterized protein</fullName>
    </submittedName>
</protein>
<accession>A0AAV0AM65</accession>
<reference evidence="1" key="1">
    <citation type="submission" date="2022-06" db="EMBL/GenBank/DDBJ databases">
        <authorList>
            <consortium name="SYNGENTA / RWTH Aachen University"/>
        </authorList>
    </citation>
    <scope>NUCLEOTIDE SEQUENCE</scope>
</reference>